<dbReference type="PANTHER" id="PTHR34107">
    <property type="entry name" value="SLL0198 PROTEIN-RELATED"/>
    <property type="match status" value="1"/>
</dbReference>
<gene>
    <name evidence="2" type="ORF">C7B64_10560</name>
</gene>
<dbReference type="EMBL" id="PVWJ01000044">
    <property type="protein sequence ID" value="PSB02962.1"/>
    <property type="molecule type" value="Genomic_DNA"/>
</dbReference>
<dbReference type="AlphaFoldDB" id="A0A2T1C3V8"/>
<sequence>MTVATSEFETQPLLLDVSNTTLHVTPEQFDKLCLDNPDLRLELTSTGELIVMPPAFPISGEKNGDLFGRVWYWNEQTELGRVFDSSTGYDFTAIGGGKVSPDVSWIEKSRLEGVSLEQFFEIVPDFAIELRSKTDRLSMLQTKMLEYQRLGVRLGLLVNPQDKQVEIYRVGQAVEILESPMSVSCEDVLPGFVLSLTKIW</sequence>
<dbReference type="InterPro" id="IPR012296">
    <property type="entry name" value="Nuclease_put_TT1808"/>
</dbReference>
<dbReference type="Proteomes" id="UP000238762">
    <property type="component" value="Unassembled WGS sequence"/>
</dbReference>
<dbReference type="InterPro" id="IPR008538">
    <property type="entry name" value="Uma2"/>
</dbReference>
<proteinExistence type="predicted"/>
<dbReference type="Pfam" id="PF05685">
    <property type="entry name" value="Uma2"/>
    <property type="match status" value="1"/>
</dbReference>
<dbReference type="PANTHER" id="PTHR34107:SF7">
    <property type="entry name" value="SLR2092 PROTEIN"/>
    <property type="match status" value="1"/>
</dbReference>
<dbReference type="OrthoDB" id="513575at2"/>
<accession>A0A2T1C3V8</accession>
<reference evidence="2 3" key="2">
    <citation type="submission" date="2018-03" db="EMBL/GenBank/DDBJ databases">
        <title>The ancient ancestry and fast evolution of plastids.</title>
        <authorList>
            <person name="Moore K.R."/>
            <person name="Magnabosco C."/>
            <person name="Momper L."/>
            <person name="Gold D.A."/>
            <person name="Bosak T."/>
            <person name="Fournier G.P."/>
        </authorList>
    </citation>
    <scope>NUCLEOTIDE SEQUENCE [LARGE SCALE GENOMIC DNA]</scope>
    <source>
        <strain evidence="2 3">CCAP 1448/3</strain>
    </source>
</reference>
<dbReference type="CDD" id="cd06260">
    <property type="entry name" value="DUF820-like"/>
    <property type="match status" value="1"/>
</dbReference>
<evidence type="ECO:0000259" key="1">
    <source>
        <dbReference type="Pfam" id="PF05685"/>
    </source>
</evidence>
<protein>
    <recommendedName>
        <fullName evidence="1">Putative restriction endonuclease domain-containing protein</fullName>
    </recommendedName>
</protein>
<evidence type="ECO:0000313" key="2">
    <source>
        <dbReference type="EMBL" id="PSB02962.1"/>
    </source>
</evidence>
<comment type="caution">
    <text evidence="2">The sequence shown here is derived from an EMBL/GenBank/DDBJ whole genome shotgun (WGS) entry which is preliminary data.</text>
</comment>
<keyword evidence="3" id="KW-1185">Reference proteome</keyword>
<feature type="domain" description="Putative restriction endonuclease" evidence="1">
    <location>
        <begin position="26"/>
        <end position="196"/>
    </location>
</feature>
<reference evidence="2 3" key="1">
    <citation type="submission" date="2018-02" db="EMBL/GenBank/DDBJ databases">
        <authorList>
            <person name="Cohen D.B."/>
            <person name="Kent A.D."/>
        </authorList>
    </citation>
    <scope>NUCLEOTIDE SEQUENCE [LARGE SCALE GENOMIC DNA]</scope>
    <source>
        <strain evidence="2 3">CCAP 1448/3</strain>
    </source>
</reference>
<dbReference type="InterPro" id="IPR011335">
    <property type="entry name" value="Restrct_endonuc-II-like"/>
</dbReference>
<dbReference type="SUPFAM" id="SSF52980">
    <property type="entry name" value="Restriction endonuclease-like"/>
    <property type="match status" value="1"/>
</dbReference>
<organism evidence="2 3">
    <name type="scientific">Merismopedia glauca CCAP 1448/3</name>
    <dbReference type="NCBI Taxonomy" id="1296344"/>
    <lineage>
        <taxon>Bacteria</taxon>
        <taxon>Bacillati</taxon>
        <taxon>Cyanobacteriota</taxon>
        <taxon>Cyanophyceae</taxon>
        <taxon>Synechococcales</taxon>
        <taxon>Merismopediaceae</taxon>
        <taxon>Merismopedia</taxon>
    </lineage>
</organism>
<dbReference type="Gene3D" id="3.90.1570.10">
    <property type="entry name" value="tt1808, chain A"/>
    <property type="match status" value="1"/>
</dbReference>
<name>A0A2T1C3V8_9CYAN</name>
<evidence type="ECO:0000313" key="3">
    <source>
        <dbReference type="Proteomes" id="UP000238762"/>
    </source>
</evidence>
<dbReference type="RefSeq" id="WP_106288614.1">
    <property type="nucleotide sequence ID" value="NZ_CAWNTC010000030.1"/>
</dbReference>